<dbReference type="PROSITE" id="PS00617">
    <property type="entry name" value="RECF_1"/>
    <property type="match status" value="1"/>
</dbReference>
<keyword evidence="9 10" id="KW-0227">DNA damage</keyword>
<organism evidence="12 13">
    <name type="scientific">Candidatus Bodocaedibacter vickermanii</name>
    <dbReference type="NCBI Taxonomy" id="2741701"/>
    <lineage>
        <taxon>Bacteria</taxon>
        <taxon>Pseudomonadati</taxon>
        <taxon>Pseudomonadota</taxon>
        <taxon>Alphaproteobacteria</taxon>
        <taxon>Holosporales</taxon>
        <taxon>Candidatus Paracaedibacteraceae</taxon>
        <taxon>Candidatus Bodocaedibacter</taxon>
    </lineage>
</organism>
<dbReference type="Proteomes" id="UP000594001">
    <property type="component" value="Chromosome"/>
</dbReference>
<comment type="subcellular location">
    <subcellularLocation>
        <location evidence="1 9 10">Cytoplasm</location>
    </subcellularLocation>
</comment>
<evidence type="ECO:0000256" key="6">
    <source>
        <dbReference type="ARBA" id="ARBA00022741"/>
    </source>
</evidence>
<keyword evidence="5 9" id="KW-0235">DNA replication</keyword>
<dbReference type="AlphaFoldDB" id="A0A7L9RRW2"/>
<dbReference type="KEGG" id="pbal:CPBP_00003"/>
<dbReference type="PANTHER" id="PTHR32182">
    <property type="entry name" value="DNA REPLICATION AND REPAIR PROTEIN RECF"/>
    <property type="match status" value="1"/>
</dbReference>
<dbReference type="Gene3D" id="3.40.50.300">
    <property type="entry name" value="P-loop containing nucleotide triphosphate hydrolases"/>
    <property type="match status" value="1"/>
</dbReference>
<evidence type="ECO:0000313" key="12">
    <source>
        <dbReference type="EMBL" id="QOL19256.1"/>
    </source>
</evidence>
<comment type="similarity">
    <text evidence="2 9 10">Belongs to the RecF family.</text>
</comment>
<accession>A0A7L9RRW2</accession>
<gene>
    <name evidence="9 12" type="primary">recF</name>
    <name evidence="12" type="ORF">CPBP_00003</name>
</gene>
<dbReference type="PROSITE" id="PS00618">
    <property type="entry name" value="RECF_2"/>
    <property type="match status" value="1"/>
</dbReference>
<feature type="binding site" evidence="9">
    <location>
        <begin position="33"/>
        <end position="40"/>
    </location>
    <ligand>
        <name>ATP</name>
        <dbReference type="ChEBI" id="CHEBI:30616"/>
    </ligand>
</feature>
<evidence type="ECO:0000256" key="1">
    <source>
        <dbReference type="ARBA" id="ARBA00004496"/>
    </source>
</evidence>
<dbReference type="PANTHER" id="PTHR32182:SF0">
    <property type="entry name" value="DNA REPLICATION AND REPAIR PROTEIN RECF"/>
    <property type="match status" value="1"/>
</dbReference>
<feature type="domain" description="RecF/RecN/SMC N-terminal" evidence="11">
    <location>
        <begin position="6"/>
        <end position="340"/>
    </location>
</feature>
<dbReference type="InterPro" id="IPR018078">
    <property type="entry name" value="DNA-binding_RecF_CS"/>
</dbReference>
<dbReference type="GO" id="GO:0000731">
    <property type="term" value="P:DNA synthesis involved in DNA repair"/>
    <property type="evidence" value="ECO:0007669"/>
    <property type="project" value="TreeGrafter"/>
</dbReference>
<reference evidence="12 13" key="1">
    <citation type="submission" date="2020-06" db="EMBL/GenBank/DDBJ databases">
        <title>The endosymbiont of the kinetoplastid Bodo saltans is a Paracaedibacter-like alpha-proteobacterium possessing a putative toxin-antitoxin system.</title>
        <authorList>
            <person name="Midha S."/>
            <person name="Rigden D.J."/>
            <person name="Siozios S."/>
            <person name="Hurst G.D.D."/>
            <person name="Jackson A.P."/>
        </authorList>
    </citation>
    <scope>NUCLEOTIDE SEQUENCE [LARGE SCALE GENOMIC DNA]</scope>
    <source>
        <strain evidence="12">Lake Konstanz</strain>
    </source>
</reference>
<proteinExistence type="inferred from homology"/>
<dbReference type="InterPro" id="IPR027417">
    <property type="entry name" value="P-loop_NTPase"/>
</dbReference>
<dbReference type="EMBL" id="CP054719">
    <property type="protein sequence ID" value="QOL19256.1"/>
    <property type="molecule type" value="Genomic_DNA"/>
</dbReference>
<dbReference type="GO" id="GO:0005737">
    <property type="term" value="C:cytoplasm"/>
    <property type="evidence" value="ECO:0007669"/>
    <property type="project" value="UniProtKB-SubCell"/>
</dbReference>
<dbReference type="GO" id="GO:0006260">
    <property type="term" value="P:DNA replication"/>
    <property type="evidence" value="ECO:0007669"/>
    <property type="project" value="UniProtKB-UniRule"/>
</dbReference>
<dbReference type="SUPFAM" id="SSF52540">
    <property type="entry name" value="P-loop containing nucleoside triphosphate hydrolases"/>
    <property type="match status" value="1"/>
</dbReference>
<dbReference type="InterPro" id="IPR001238">
    <property type="entry name" value="DNA-binding_RecF"/>
</dbReference>
<dbReference type="GO" id="GO:0003697">
    <property type="term" value="F:single-stranded DNA binding"/>
    <property type="evidence" value="ECO:0007669"/>
    <property type="project" value="UniProtKB-UniRule"/>
</dbReference>
<evidence type="ECO:0000256" key="3">
    <source>
        <dbReference type="ARBA" id="ARBA00020170"/>
    </source>
</evidence>
<dbReference type="RefSeq" id="WP_350332014.1">
    <property type="nucleotide sequence ID" value="NZ_CP054719.1"/>
</dbReference>
<keyword evidence="9 10" id="KW-0234">DNA repair</keyword>
<evidence type="ECO:0000256" key="7">
    <source>
        <dbReference type="ARBA" id="ARBA00022840"/>
    </source>
</evidence>
<protein>
    <recommendedName>
        <fullName evidence="3 9">DNA replication and repair protein RecF</fullName>
    </recommendedName>
</protein>
<keyword evidence="4 9" id="KW-0963">Cytoplasm</keyword>
<dbReference type="HAMAP" id="MF_00365">
    <property type="entry name" value="RecF"/>
    <property type="match status" value="1"/>
</dbReference>
<evidence type="ECO:0000313" key="13">
    <source>
        <dbReference type="Proteomes" id="UP000594001"/>
    </source>
</evidence>
<keyword evidence="13" id="KW-1185">Reference proteome</keyword>
<evidence type="ECO:0000256" key="8">
    <source>
        <dbReference type="ARBA" id="ARBA00023125"/>
    </source>
</evidence>
<dbReference type="GO" id="GO:0005524">
    <property type="term" value="F:ATP binding"/>
    <property type="evidence" value="ECO:0007669"/>
    <property type="project" value="UniProtKB-UniRule"/>
</dbReference>
<dbReference type="GO" id="GO:0009432">
    <property type="term" value="P:SOS response"/>
    <property type="evidence" value="ECO:0007669"/>
    <property type="project" value="UniProtKB-UniRule"/>
</dbReference>
<dbReference type="InterPro" id="IPR003395">
    <property type="entry name" value="RecF/RecN/SMC_N"/>
</dbReference>
<name>A0A7L9RRW2_9PROT</name>
<evidence type="ECO:0000256" key="10">
    <source>
        <dbReference type="RuleBase" id="RU000578"/>
    </source>
</evidence>
<evidence type="ECO:0000256" key="2">
    <source>
        <dbReference type="ARBA" id="ARBA00008016"/>
    </source>
</evidence>
<evidence type="ECO:0000256" key="9">
    <source>
        <dbReference type="HAMAP-Rule" id="MF_00365"/>
    </source>
</evidence>
<sequence>MQTIGVERLRLSHFRSYGYLDLNLHSKHIVLSGLNGAGKTNLLEAISFLSPGRGLRKSKIIDVMQFGQVSPWAVNAHIFDGEDIVSIATGQDPSNVSRRIVKVQGDAIQTHLELGHFLSVNWVTPAMDRLFLEPSSIRRKFFDRLVYGFDPLHAERLSKYKHAMMERNRLLKERSSNKHWLDALEITMAQESIAIASRRVEALQLLQEAHPFSDDAHFPAARLEFTEGIELGLNESSLVDQEETLLRQLADNRSLDALIGGAQVGAHKMDFTAFHTLKNLNAAVCSTGEQKILLMWIILAFVKLQTLRNPGVNILLLDEVAAHLDSERRHILFEKINSLNVQAWYSGTDHSLFSGLAHYSTQSYHLDQTGIRVLI</sequence>
<keyword evidence="9 10" id="KW-0742">SOS response</keyword>
<evidence type="ECO:0000259" key="11">
    <source>
        <dbReference type="Pfam" id="PF02463"/>
    </source>
</evidence>
<dbReference type="Pfam" id="PF02463">
    <property type="entry name" value="SMC_N"/>
    <property type="match status" value="1"/>
</dbReference>
<dbReference type="GO" id="GO:0006302">
    <property type="term" value="P:double-strand break repair"/>
    <property type="evidence" value="ECO:0007669"/>
    <property type="project" value="TreeGrafter"/>
</dbReference>
<keyword evidence="6 9" id="KW-0547">Nucleotide-binding</keyword>
<dbReference type="Gene3D" id="1.20.1050.90">
    <property type="entry name" value="RecF/RecN/SMC, N-terminal domain"/>
    <property type="match status" value="1"/>
</dbReference>
<evidence type="ECO:0000256" key="5">
    <source>
        <dbReference type="ARBA" id="ARBA00022705"/>
    </source>
</evidence>
<comment type="function">
    <text evidence="9 10">The RecF protein is involved in DNA metabolism; it is required for DNA replication and normal SOS inducibility. RecF binds preferentially to single-stranded, linear DNA. It also seems to bind ATP.</text>
</comment>
<keyword evidence="7 9" id="KW-0067">ATP-binding</keyword>
<evidence type="ECO:0000256" key="4">
    <source>
        <dbReference type="ARBA" id="ARBA00022490"/>
    </source>
</evidence>
<dbReference type="NCBIfam" id="TIGR00611">
    <property type="entry name" value="recf"/>
    <property type="match status" value="1"/>
</dbReference>
<keyword evidence="8 9" id="KW-0238">DNA-binding</keyword>
<dbReference type="InterPro" id="IPR042174">
    <property type="entry name" value="RecF_2"/>
</dbReference>